<keyword evidence="14" id="KW-1185">Reference proteome</keyword>
<dbReference type="GO" id="GO:0005739">
    <property type="term" value="C:mitochondrion"/>
    <property type="evidence" value="ECO:0007669"/>
    <property type="project" value="UniProtKB-SubCell"/>
</dbReference>
<evidence type="ECO:0000256" key="3">
    <source>
        <dbReference type="ARBA" id="ARBA00022730"/>
    </source>
</evidence>
<dbReference type="GO" id="GO:1990904">
    <property type="term" value="C:ribonucleoprotein complex"/>
    <property type="evidence" value="ECO:0007669"/>
    <property type="project" value="UniProtKB-KW"/>
</dbReference>
<organism evidence="13 14">
    <name type="scientific">Cynoglossus semilaevis</name>
    <name type="common">Tongue sole</name>
    <dbReference type="NCBI Taxonomy" id="244447"/>
    <lineage>
        <taxon>Eukaryota</taxon>
        <taxon>Metazoa</taxon>
        <taxon>Chordata</taxon>
        <taxon>Craniata</taxon>
        <taxon>Vertebrata</taxon>
        <taxon>Euteleostomi</taxon>
        <taxon>Actinopterygii</taxon>
        <taxon>Neopterygii</taxon>
        <taxon>Teleostei</taxon>
        <taxon>Neoteleostei</taxon>
        <taxon>Acanthomorphata</taxon>
        <taxon>Carangaria</taxon>
        <taxon>Pleuronectiformes</taxon>
        <taxon>Pleuronectoidei</taxon>
        <taxon>Cynoglossidae</taxon>
        <taxon>Cynoglossinae</taxon>
        <taxon>Cynoglossus</taxon>
    </lineage>
</organism>
<protein>
    <recommendedName>
        <fullName evidence="11">Small ribosomal subunit protein mS39</fullName>
    </recommendedName>
</protein>
<name>A0A3P8WXT6_CYNSE</name>
<evidence type="ECO:0000313" key="14">
    <source>
        <dbReference type="Proteomes" id="UP000265120"/>
    </source>
</evidence>
<feature type="compositionally biased region" description="Basic and acidic residues" evidence="12">
    <location>
        <begin position="227"/>
        <end position="239"/>
    </location>
</feature>
<reference evidence="13" key="2">
    <citation type="submission" date="2025-08" db="UniProtKB">
        <authorList>
            <consortium name="Ensembl"/>
        </authorList>
    </citation>
    <scope>IDENTIFICATION</scope>
</reference>
<evidence type="ECO:0000256" key="5">
    <source>
        <dbReference type="ARBA" id="ARBA00022845"/>
    </source>
</evidence>
<dbReference type="PANTHER" id="PTHR16276">
    <property type="entry name" value="PENTATRICOPEPTIDE REPEAT DOMAIN-CONTAINING PROTEIN 3"/>
    <property type="match status" value="1"/>
</dbReference>
<evidence type="ECO:0000256" key="10">
    <source>
        <dbReference type="ARBA" id="ARBA00023274"/>
    </source>
</evidence>
<dbReference type="Pfam" id="PF22330">
    <property type="entry name" value="Rib_mS39_PPR"/>
    <property type="match status" value="1"/>
</dbReference>
<dbReference type="InterPro" id="IPR011990">
    <property type="entry name" value="TPR-like_helical_dom_sf"/>
</dbReference>
<dbReference type="PANTHER" id="PTHR16276:SF1">
    <property type="entry name" value="SMALL RIBOSOMAL SUBUNIT PROTEIN MS39"/>
    <property type="match status" value="1"/>
</dbReference>
<evidence type="ECO:0000256" key="9">
    <source>
        <dbReference type="ARBA" id="ARBA00023128"/>
    </source>
</evidence>
<evidence type="ECO:0000256" key="12">
    <source>
        <dbReference type="SAM" id="MobiDB-lite"/>
    </source>
</evidence>
<dbReference type="FunCoup" id="A0A3P8WXT6">
    <property type="interactions" value="1155"/>
</dbReference>
<evidence type="ECO:0000256" key="4">
    <source>
        <dbReference type="ARBA" id="ARBA00022737"/>
    </source>
</evidence>
<feature type="region of interest" description="Disordered" evidence="12">
    <location>
        <begin position="216"/>
        <end position="239"/>
    </location>
</feature>
<dbReference type="Pfam" id="PF13812">
    <property type="entry name" value="PPR_3"/>
    <property type="match status" value="2"/>
</dbReference>
<dbReference type="InterPro" id="IPR037387">
    <property type="entry name" value="PTCD3"/>
</dbReference>
<evidence type="ECO:0000256" key="2">
    <source>
        <dbReference type="ARBA" id="ARBA00008551"/>
    </source>
</evidence>
<keyword evidence="3" id="KW-0699">rRNA-binding</keyword>
<reference evidence="13" key="3">
    <citation type="submission" date="2025-09" db="UniProtKB">
        <authorList>
            <consortium name="Ensembl"/>
        </authorList>
    </citation>
    <scope>IDENTIFICATION</scope>
</reference>
<keyword evidence="6" id="KW-0694">RNA-binding</keyword>
<dbReference type="GO" id="GO:0032543">
    <property type="term" value="P:mitochondrial translation"/>
    <property type="evidence" value="ECO:0007669"/>
    <property type="project" value="InterPro"/>
</dbReference>
<reference evidence="13 14" key="1">
    <citation type="journal article" date="2014" name="Nat. Genet.">
        <title>Whole-genome sequence of a flatfish provides insights into ZW sex chromosome evolution and adaptation to a benthic lifestyle.</title>
        <authorList>
            <person name="Chen S."/>
            <person name="Zhang G."/>
            <person name="Shao C."/>
            <person name="Huang Q."/>
            <person name="Liu G."/>
            <person name="Zhang P."/>
            <person name="Song W."/>
            <person name="An N."/>
            <person name="Chalopin D."/>
            <person name="Volff J.N."/>
            <person name="Hong Y."/>
            <person name="Li Q."/>
            <person name="Sha Z."/>
            <person name="Zhou H."/>
            <person name="Xie M."/>
            <person name="Yu Q."/>
            <person name="Liu Y."/>
            <person name="Xiang H."/>
            <person name="Wang N."/>
            <person name="Wu K."/>
            <person name="Yang C."/>
            <person name="Zhou Q."/>
            <person name="Liao X."/>
            <person name="Yang L."/>
            <person name="Hu Q."/>
            <person name="Zhang J."/>
            <person name="Meng L."/>
            <person name="Jin L."/>
            <person name="Tian Y."/>
            <person name="Lian J."/>
            <person name="Yang J."/>
            <person name="Miao G."/>
            <person name="Liu S."/>
            <person name="Liang Z."/>
            <person name="Yan F."/>
            <person name="Li Y."/>
            <person name="Sun B."/>
            <person name="Zhang H."/>
            <person name="Zhang J."/>
            <person name="Zhu Y."/>
            <person name="Du M."/>
            <person name="Zhao Y."/>
            <person name="Schartl M."/>
            <person name="Tang Q."/>
            <person name="Wang J."/>
        </authorList>
    </citation>
    <scope>NUCLEOTIDE SEQUENCE</scope>
</reference>
<dbReference type="GO" id="GO:0005840">
    <property type="term" value="C:ribosome"/>
    <property type="evidence" value="ECO:0007669"/>
    <property type="project" value="UniProtKB-KW"/>
</dbReference>
<dbReference type="InterPro" id="IPR002885">
    <property type="entry name" value="PPR_rpt"/>
</dbReference>
<evidence type="ECO:0000256" key="6">
    <source>
        <dbReference type="ARBA" id="ARBA00022884"/>
    </source>
</evidence>
<dbReference type="STRING" id="244447.ENSCSEP00000031574"/>
<dbReference type="GO" id="GO:0019843">
    <property type="term" value="F:rRNA binding"/>
    <property type="evidence" value="ECO:0007669"/>
    <property type="project" value="UniProtKB-KW"/>
</dbReference>
<evidence type="ECO:0000256" key="8">
    <source>
        <dbReference type="ARBA" id="ARBA00022980"/>
    </source>
</evidence>
<keyword evidence="7" id="KW-0809">Transit peptide</keyword>
<feature type="compositionally biased region" description="Acidic residues" evidence="12">
    <location>
        <begin position="216"/>
        <end position="226"/>
    </location>
</feature>
<dbReference type="Proteomes" id="UP000265120">
    <property type="component" value="Chromosome 15"/>
</dbReference>
<keyword evidence="5" id="KW-0810">Translation regulation</keyword>
<keyword evidence="9" id="KW-0496">Mitochondrion</keyword>
<evidence type="ECO:0000256" key="1">
    <source>
        <dbReference type="ARBA" id="ARBA00004173"/>
    </source>
</evidence>
<dbReference type="AlphaFoldDB" id="A0A3P8WXT6"/>
<comment type="subcellular location">
    <subcellularLocation>
        <location evidence="1">Mitochondrion</location>
    </subcellularLocation>
</comment>
<keyword evidence="4" id="KW-0677">Repeat</keyword>
<accession>A0A3P8WXT6</accession>
<evidence type="ECO:0000313" key="13">
    <source>
        <dbReference type="Ensembl" id="ENSCSEP00000031574.1"/>
    </source>
</evidence>
<dbReference type="GO" id="GO:0043024">
    <property type="term" value="F:ribosomal small subunit binding"/>
    <property type="evidence" value="ECO:0007669"/>
    <property type="project" value="InterPro"/>
</dbReference>
<sequence>MVPSSQKATRCCIKMAASGRHVGQYFKRNGRLLTFNLEPSLSRRSFGWTSSRGQVAADANKESDENIILPRKKTWSQVAVLEALSSTVGRDPTMYNYRFQDDPFLSPRSFPESKLFSKAQESGKAAAKYFIDSHPKFFTKDFAEPHIPCLMPQTVSVRLEEVSEEALKERISLRKVSAATDMYDQLLQSGTNVSMETTHDLLDLICLYCDQEPGQEVEPQTEDVEPAEERPRVRGRQNRERPEFTWRENNNAERIFNLLPHRDTRCYSALIRGTVKHKAYTKAFSLYTDLLNERLTADVHIFNALILAAPFVREKYAERWELMEELLTQMNQQSVQPSLLTFNNILKSLRRCDSLARSKSLQILSEMKAVGLVPSLATYNHVLGIFYKTSFTAKKTNILQEILSELRGKQFTCQDPDDVHFFRTAMKICLDIKDLELGYEVQRLVEVGENWRLLGNDSQSTGYYGVFFNLLCMMENVDGVLKWYKHLVPSLFYLNSQATRSLFQALDTDSRLDLLPLIWKDMKSSGLDKFSDLVEDLLTLMAREEHSPEVSGRS</sequence>
<evidence type="ECO:0000256" key="11">
    <source>
        <dbReference type="ARBA" id="ARBA00035134"/>
    </source>
</evidence>
<dbReference type="Gene3D" id="1.25.40.10">
    <property type="entry name" value="Tetratricopeptide repeat domain"/>
    <property type="match status" value="1"/>
</dbReference>
<evidence type="ECO:0000256" key="7">
    <source>
        <dbReference type="ARBA" id="ARBA00022946"/>
    </source>
</evidence>
<dbReference type="InterPro" id="IPR055063">
    <property type="entry name" value="Rib_mS39_PPR"/>
</dbReference>
<keyword evidence="8" id="KW-0689">Ribosomal protein</keyword>
<proteinExistence type="inferred from homology"/>
<keyword evidence="10" id="KW-0687">Ribonucleoprotein</keyword>
<dbReference type="Ensembl" id="ENSCSET00000031984.1">
    <property type="protein sequence ID" value="ENSCSEP00000031574.1"/>
    <property type="gene ID" value="ENSCSEG00000020225.1"/>
</dbReference>
<dbReference type="GO" id="GO:0006417">
    <property type="term" value="P:regulation of translation"/>
    <property type="evidence" value="ECO:0007669"/>
    <property type="project" value="UniProtKB-KW"/>
</dbReference>
<dbReference type="OMA" id="FMHQEAQ"/>
<dbReference type="InParanoid" id="A0A3P8WXT6"/>
<dbReference type="GeneTree" id="ENSGT00390000016876"/>
<comment type="similarity">
    <text evidence="2">Belongs to the mitochondrion-specific ribosomal protein mS39 family.</text>
</comment>